<dbReference type="GO" id="GO:0016020">
    <property type="term" value="C:membrane"/>
    <property type="evidence" value="ECO:0007669"/>
    <property type="project" value="TreeGrafter"/>
</dbReference>
<dbReference type="GO" id="GO:0016787">
    <property type="term" value="F:hydrolase activity"/>
    <property type="evidence" value="ECO:0007669"/>
    <property type="project" value="UniProtKB-KW"/>
</dbReference>
<dbReference type="PANTHER" id="PTHR43798:SF31">
    <property type="entry name" value="AB HYDROLASE SUPERFAMILY PROTEIN YCLE"/>
    <property type="match status" value="1"/>
</dbReference>
<dbReference type="InterPro" id="IPR029058">
    <property type="entry name" value="AB_hydrolase_fold"/>
</dbReference>
<dbReference type="Proteomes" id="UP000248259">
    <property type="component" value="Unassembled WGS sequence"/>
</dbReference>
<feature type="domain" description="AB hydrolase-1" evidence="2">
    <location>
        <begin position="53"/>
        <end position="176"/>
    </location>
</feature>
<keyword evidence="4" id="KW-1185">Reference proteome</keyword>
<evidence type="ECO:0000313" key="4">
    <source>
        <dbReference type="Proteomes" id="UP000248259"/>
    </source>
</evidence>
<sequence>MSLFDALRNLFKAPPVPARPYQGLRERSVQCLGPHGLHRMAYTEWGEQDNPRVVICVHGLTRNGRDFDDLARALAQDYRVICPDVVGRGRSDWLGVKSDYGFPVYVADMITLIARLDVETVHWVGTSMGGLIGMLIASQPHAPISRLVLNDVGPVITAASLRRIGQYVGTAPRFASMADAEAYIREVSAPFGPLTDAQWRHLTQYTVRPVEGGFAMVYDPGIGDVFRQTPILMDVDLWDTYDRIRCPTLALRGAESDLLEQVTLEAMGKRGPCARTVEFAGIGHAPMLMDAGQIATVRDFLLEV</sequence>
<dbReference type="AlphaFoldDB" id="A0A323UU31"/>
<dbReference type="Pfam" id="PF00561">
    <property type="entry name" value="Abhydrolase_1"/>
    <property type="match status" value="1"/>
</dbReference>
<comment type="caution">
    <text evidence="3">The sequence shown here is derived from an EMBL/GenBank/DDBJ whole genome shotgun (WGS) entry which is preliminary data.</text>
</comment>
<gene>
    <name evidence="3" type="ORF">DNK49_14305</name>
</gene>
<organism evidence="3 4">
    <name type="scientific">Parazoarcus communis SWub3 = DSM 12120</name>
    <dbReference type="NCBI Taxonomy" id="1121029"/>
    <lineage>
        <taxon>Bacteria</taxon>
        <taxon>Pseudomonadati</taxon>
        <taxon>Pseudomonadota</taxon>
        <taxon>Betaproteobacteria</taxon>
        <taxon>Rhodocyclales</taxon>
        <taxon>Zoogloeaceae</taxon>
        <taxon>Parazoarcus</taxon>
    </lineage>
</organism>
<dbReference type="OrthoDB" id="8543939at2"/>
<dbReference type="SUPFAM" id="SSF53474">
    <property type="entry name" value="alpha/beta-Hydrolases"/>
    <property type="match status" value="1"/>
</dbReference>
<dbReference type="PANTHER" id="PTHR43798">
    <property type="entry name" value="MONOACYLGLYCEROL LIPASE"/>
    <property type="match status" value="1"/>
</dbReference>
<proteinExistence type="predicted"/>
<dbReference type="Gene3D" id="3.40.50.1820">
    <property type="entry name" value="alpha/beta hydrolase"/>
    <property type="match status" value="1"/>
</dbReference>
<keyword evidence="1 3" id="KW-0378">Hydrolase</keyword>
<evidence type="ECO:0000256" key="1">
    <source>
        <dbReference type="ARBA" id="ARBA00022801"/>
    </source>
</evidence>
<dbReference type="InterPro" id="IPR050266">
    <property type="entry name" value="AB_hydrolase_sf"/>
</dbReference>
<dbReference type="EMBL" id="QKOE01000010">
    <property type="protein sequence ID" value="PZA15907.1"/>
    <property type="molecule type" value="Genomic_DNA"/>
</dbReference>
<dbReference type="InterPro" id="IPR000073">
    <property type="entry name" value="AB_hydrolase_1"/>
</dbReference>
<evidence type="ECO:0000259" key="2">
    <source>
        <dbReference type="Pfam" id="PF00561"/>
    </source>
</evidence>
<protein>
    <submittedName>
        <fullName evidence="3">Alpha/beta hydrolase</fullName>
    </submittedName>
</protein>
<name>A0A323UU31_9RHOO</name>
<evidence type="ECO:0000313" key="3">
    <source>
        <dbReference type="EMBL" id="PZA15907.1"/>
    </source>
</evidence>
<reference evidence="3 4" key="1">
    <citation type="submission" date="2018-06" db="EMBL/GenBank/DDBJ databases">
        <title>Azoarcus communis strain SWub3 genome.</title>
        <authorList>
            <person name="Zorraquino Salvo V."/>
            <person name="Toubiana D."/>
            <person name="Blumwald E."/>
        </authorList>
    </citation>
    <scope>NUCLEOTIDE SEQUENCE [LARGE SCALE GENOMIC DNA]</scope>
    <source>
        <strain evidence="3 4">SWub3</strain>
    </source>
</reference>
<accession>A0A323UU31</accession>
<dbReference type="PRINTS" id="PR00111">
    <property type="entry name" value="ABHYDROLASE"/>
</dbReference>
<dbReference type="RefSeq" id="WP_110525826.1">
    <property type="nucleotide sequence ID" value="NZ_QKOE01000010.1"/>
</dbReference>